<keyword evidence="3" id="KW-1185">Reference proteome</keyword>
<dbReference type="InterPro" id="IPR000477">
    <property type="entry name" value="RT_dom"/>
</dbReference>
<sequence>MSTADLELKETAKRVLKEPLHQLPVLASERTLVDQEEALALATEQRLATAMPWAVEVIGMPRKTYGTRPLTILEPCARTYYEALAKGTTAWLESPSRATPFTEHTAFGSGPVSTEEQRIVDADIAACYEYISHPTLAEELVLQGAPYELVELLHSFLNAISQRQVGIPQALEGSHLLADAYLARLERAIARTGRPVHRYADDFRIVCSNWTDAHQAIEQLSTEARSVGLALAEGKVNIRSARQIREDERAKEALFDDHKARAADTLRTIEFIQTGYDDLDLEEVDAGDVEVDAQALRTIIEEWVGESKEISSVRPRLVALALHILTAAEKRLEDELLIGVLERDPIRLPAVAKYVSTREGEVAENWKTLSRLTKLERLGPWSRIWILSTAATLPRPKGRQSKPLLDWAVSQLESPLETVRAEAAALLALHHRVKVEKIAQLYVRASGVTRLALAGTVGTLDGGHSSSVGQALRDESALNRIAYRWGAEKP</sequence>
<dbReference type="OrthoDB" id="4578876at2"/>
<gene>
    <name evidence="2" type="ORF">EDD28_2789</name>
</gene>
<dbReference type="PROSITE" id="PS50878">
    <property type="entry name" value="RT_POL"/>
    <property type="match status" value="1"/>
</dbReference>
<feature type="domain" description="Reverse transcriptase" evidence="1">
    <location>
        <begin position="41"/>
        <end position="308"/>
    </location>
</feature>
<comment type="caution">
    <text evidence="2">The sequence shown here is derived from an EMBL/GenBank/DDBJ whole genome shotgun (WGS) entry which is preliminary data.</text>
</comment>
<dbReference type="CDD" id="cd01646">
    <property type="entry name" value="RT_Bac_retron_I"/>
    <property type="match status" value="1"/>
</dbReference>
<keyword evidence="2" id="KW-0548">Nucleotidyltransferase</keyword>
<protein>
    <submittedName>
        <fullName evidence="2">Reverse transcriptase (RNA-dependent DNA polymerase)</fullName>
    </submittedName>
</protein>
<dbReference type="RefSeq" id="WP_123740351.1">
    <property type="nucleotide sequence ID" value="NZ_RKHQ01000002.1"/>
</dbReference>
<name>A0A3N2D0U0_9MICO</name>
<keyword evidence="2" id="KW-0695">RNA-directed DNA polymerase</keyword>
<dbReference type="AlphaFoldDB" id="A0A3N2D0U0"/>
<reference evidence="2 3" key="1">
    <citation type="submission" date="2018-11" db="EMBL/GenBank/DDBJ databases">
        <title>Sequencing the genomes of 1000 actinobacteria strains.</title>
        <authorList>
            <person name="Klenk H.-P."/>
        </authorList>
    </citation>
    <scope>NUCLEOTIDE SEQUENCE [LARGE SCALE GENOMIC DNA]</scope>
    <source>
        <strain evidence="2 3">DSM 13521</strain>
    </source>
</reference>
<evidence type="ECO:0000259" key="1">
    <source>
        <dbReference type="PROSITE" id="PS50878"/>
    </source>
</evidence>
<dbReference type="Pfam" id="PF00078">
    <property type="entry name" value="RVT_1"/>
    <property type="match status" value="1"/>
</dbReference>
<evidence type="ECO:0000313" key="2">
    <source>
        <dbReference type="EMBL" id="ROR93377.1"/>
    </source>
</evidence>
<keyword evidence="2" id="KW-0808">Transferase</keyword>
<accession>A0A3N2D0U0</accession>
<dbReference type="Proteomes" id="UP000275356">
    <property type="component" value="Unassembled WGS sequence"/>
</dbReference>
<dbReference type="GO" id="GO:0003964">
    <property type="term" value="F:RNA-directed DNA polymerase activity"/>
    <property type="evidence" value="ECO:0007669"/>
    <property type="project" value="UniProtKB-KW"/>
</dbReference>
<organism evidence="2 3">
    <name type="scientific">Salana multivorans</name>
    <dbReference type="NCBI Taxonomy" id="120377"/>
    <lineage>
        <taxon>Bacteria</taxon>
        <taxon>Bacillati</taxon>
        <taxon>Actinomycetota</taxon>
        <taxon>Actinomycetes</taxon>
        <taxon>Micrococcales</taxon>
        <taxon>Beutenbergiaceae</taxon>
        <taxon>Salana</taxon>
    </lineage>
</organism>
<dbReference type="EMBL" id="RKHQ01000002">
    <property type="protein sequence ID" value="ROR93377.1"/>
    <property type="molecule type" value="Genomic_DNA"/>
</dbReference>
<evidence type="ECO:0000313" key="3">
    <source>
        <dbReference type="Proteomes" id="UP000275356"/>
    </source>
</evidence>
<proteinExistence type="predicted"/>